<evidence type="ECO:0000256" key="6">
    <source>
        <dbReference type="ARBA" id="ARBA00022857"/>
    </source>
</evidence>
<feature type="active site" description="Involved in ionization of N3 of dUMP, leading to its activation" evidence="7">
    <location>
        <position position="170"/>
    </location>
</feature>
<dbReference type="FunFam" id="3.30.1360.170:FF:000004">
    <property type="entry name" value="Flavin-dependent thymidylate synthase"/>
    <property type="match status" value="1"/>
</dbReference>
<dbReference type="InterPro" id="IPR003669">
    <property type="entry name" value="Thymidylate_synthase_ThyX"/>
</dbReference>
<dbReference type="Gene3D" id="3.30.1360.170">
    <property type="match status" value="1"/>
</dbReference>
<feature type="binding site" evidence="7">
    <location>
        <position position="165"/>
    </location>
    <ligand>
        <name>FAD</name>
        <dbReference type="ChEBI" id="CHEBI:57692"/>
        <note>ligand shared between neighboring subunits</note>
    </ligand>
</feature>
<evidence type="ECO:0000256" key="1">
    <source>
        <dbReference type="ARBA" id="ARBA00022603"/>
    </source>
</evidence>
<protein>
    <recommendedName>
        <fullName evidence="7">Flavin-dependent thymidylate synthase</fullName>
        <shortName evidence="7">FDTS</shortName>
        <ecNumber evidence="7">2.1.1.148</ecNumber>
    </recommendedName>
    <alternativeName>
        <fullName evidence="7">FAD-dependent thymidylate synthase</fullName>
    </alternativeName>
    <alternativeName>
        <fullName evidence="7">Thymidylate synthase ThyX</fullName>
        <shortName evidence="7">TS</shortName>
        <shortName evidence="7">TSase</shortName>
    </alternativeName>
</protein>
<dbReference type="GO" id="GO:0050660">
    <property type="term" value="F:flavin adenine dinucleotide binding"/>
    <property type="evidence" value="ECO:0007669"/>
    <property type="project" value="UniProtKB-UniRule"/>
</dbReference>
<gene>
    <name evidence="7 8" type="primary">thyX</name>
    <name evidence="8" type="ORF">KI809_05935</name>
</gene>
<feature type="binding site" evidence="7">
    <location>
        <position position="55"/>
    </location>
    <ligand>
        <name>FAD</name>
        <dbReference type="ChEBI" id="CHEBI:57692"/>
        <note>ligand shared between neighboring subunits</note>
    </ligand>
</feature>
<organism evidence="8 9">
    <name type="scientific">Geoanaerobacter pelophilus</name>
    <dbReference type="NCBI Taxonomy" id="60036"/>
    <lineage>
        <taxon>Bacteria</taxon>
        <taxon>Pseudomonadati</taxon>
        <taxon>Thermodesulfobacteriota</taxon>
        <taxon>Desulfuromonadia</taxon>
        <taxon>Geobacterales</taxon>
        <taxon>Geobacteraceae</taxon>
        <taxon>Geoanaerobacter</taxon>
    </lineage>
</organism>
<dbReference type="GO" id="GO:0050797">
    <property type="term" value="F:thymidylate synthase (FAD) activity"/>
    <property type="evidence" value="ECO:0007669"/>
    <property type="project" value="UniProtKB-UniRule"/>
</dbReference>
<dbReference type="PROSITE" id="PS51331">
    <property type="entry name" value="THYX"/>
    <property type="match status" value="1"/>
</dbReference>
<dbReference type="EMBL" id="JAHCVJ010000002">
    <property type="protein sequence ID" value="MBT0663837.1"/>
    <property type="molecule type" value="Genomic_DNA"/>
</dbReference>
<evidence type="ECO:0000256" key="4">
    <source>
        <dbReference type="ARBA" id="ARBA00022727"/>
    </source>
</evidence>
<feature type="binding site" description="in other chain" evidence="7">
    <location>
        <position position="143"/>
    </location>
    <ligand>
        <name>dUMP</name>
        <dbReference type="ChEBI" id="CHEBI:246422"/>
        <note>ligand shared between dimeric partners</note>
    </ligand>
</feature>
<keyword evidence="2 7" id="KW-0285">Flavoprotein</keyword>
<comment type="cofactor">
    <cofactor evidence="7">
        <name>FAD</name>
        <dbReference type="ChEBI" id="CHEBI:57692"/>
    </cofactor>
    <text evidence="7">Binds 4 FAD per tetramer. Each FAD binding site is formed by three monomers.</text>
</comment>
<evidence type="ECO:0000256" key="5">
    <source>
        <dbReference type="ARBA" id="ARBA00022827"/>
    </source>
</evidence>
<sequence>MDITLLQHTPDPEVTVALAARLCYSKVGINDLREKLSRADVTSFLDKIMSLGHQSVLEHVSFTFGIEGISRACSHQLVRHRVASYSQQSQRYVEFKGADFPRVIPASIAESEHRQAVFSRTMEAAAEAYRALVDDGVPAEDARFVLPNAAETKIIVTMNARELLHFFELRCCERAQWEIRAMAIEMLRLIKPLAPTIFRDAGPGCVAGTCPEGSFTCGKAGSVRTFFKEMQ</sequence>
<dbReference type="RefSeq" id="WP_214170620.1">
    <property type="nucleotide sequence ID" value="NZ_JAHCVJ010000002.1"/>
</dbReference>
<reference evidence="8 9" key="1">
    <citation type="submission" date="2021-05" db="EMBL/GenBank/DDBJ databases">
        <title>The draft genome of Geobacter pelophilus DSM 12255.</title>
        <authorList>
            <person name="Xu Z."/>
            <person name="Masuda Y."/>
            <person name="Itoh H."/>
            <person name="Senoo K."/>
        </authorList>
    </citation>
    <scope>NUCLEOTIDE SEQUENCE [LARGE SCALE GENOMIC DNA]</scope>
    <source>
        <strain evidence="8 9">DSM 12255</strain>
    </source>
</reference>
<feature type="binding site" evidence="7">
    <location>
        <position position="87"/>
    </location>
    <ligand>
        <name>FAD</name>
        <dbReference type="ChEBI" id="CHEBI:57692"/>
        <note>ligand shared between neighboring subunits</note>
    </ligand>
</feature>
<dbReference type="NCBIfam" id="TIGR02170">
    <property type="entry name" value="thyX"/>
    <property type="match status" value="1"/>
</dbReference>
<comment type="function">
    <text evidence="7">Catalyzes the reductive methylation of 2'-deoxyuridine-5'-monophosphate (dUMP) to 2'-deoxythymidine-5'-monophosphate (dTMP) while utilizing 5,10-methylenetetrahydrofolate (mTHF) as the methyl donor, and NADPH and FADH(2) as the reductant.</text>
</comment>
<comment type="similarity">
    <text evidence="7">Belongs to the thymidylate synthase ThyX family.</text>
</comment>
<keyword evidence="9" id="KW-1185">Reference proteome</keyword>
<proteinExistence type="inferred from homology"/>
<comment type="catalytic activity">
    <reaction evidence="7">
        <text>dUMP + (6R)-5,10-methylene-5,6,7,8-tetrahydrofolate + NADPH + H(+) = dTMP + (6S)-5,6,7,8-tetrahydrofolate + NADP(+)</text>
        <dbReference type="Rhea" id="RHEA:29043"/>
        <dbReference type="ChEBI" id="CHEBI:15378"/>
        <dbReference type="ChEBI" id="CHEBI:15636"/>
        <dbReference type="ChEBI" id="CHEBI:57453"/>
        <dbReference type="ChEBI" id="CHEBI:57783"/>
        <dbReference type="ChEBI" id="CHEBI:58349"/>
        <dbReference type="ChEBI" id="CHEBI:63528"/>
        <dbReference type="ChEBI" id="CHEBI:246422"/>
        <dbReference type="EC" id="2.1.1.148"/>
    </reaction>
</comment>
<comment type="pathway">
    <text evidence="7">Pyrimidine metabolism; dTTP biosynthesis.</text>
</comment>
<dbReference type="CDD" id="cd20175">
    <property type="entry name" value="ThyX"/>
    <property type="match status" value="1"/>
</dbReference>
<keyword evidence="5 7" id="KW-0274">FAD</keyword>
<dbReference type="GO" id="GO:0070402">
    <property type="term" value="F:NADPH binding"/>
    <property type="evidence" value="ECO:0007669"/>
    <property type="project" value="TreeGrafter"/>
</dbReference>
<keyword evidence="1 7" id="KW-0489">Methyltransferase</keyword>
<accession>A0AAW4L2T0</accession>
<dbReference type="HAMAP" id="MF_01408">
    <property type="entry name" value="ThyX"/>
    <property type="match status" value="1"/>
</dbReference>
<dbReference type="PANTHER" id="PTHR34934:SF1">
    <property type="entry name" value="FLAVIN-DEPENDENT THYMIDYLATE SYNTHASE"/>
    <property type="match status" value="1"/>
</dbReference>
<keyword evidence="3 7" id="KW-0808">Transferase</keyword>
<dbReference type="PANTHER" id="PTHR34934">
    <property type="entry name" value="FLAVIN-DEPENDENT THYMIDYLATE SYNTHASE"/>
    <property type="match status" value="1"/>
</dbReference>
<evidence type="ECO:0000256" key="3">
    <source>
        <dbReference type="ARBA" id="ARBA00022679"/>
    </source>
</evidence>
<dbReference type="InterPro" id="IPR036098">
    <property type="entry name" value="Thymidylate_synthase_ThyX_sf"/>
</dbReference>
<feature type="binding site" evidence="7">
    <location>
        <position position="170"/>
    </location>
    <ligand>
        <name>dUMP</name>
        <dbReference type="ChEBI" id="CHEBI:246422"/>
        <note>ligand shared between dimeric partners</note>
    </ligand>
</feature>
<comment type="caution">
    <text evidence="8">The sequence shown here is derived from an EMBL/GenBank/DDBJ whole genome shotgun (WGS) entry which is preliminary data.</text>
</comment>
<dbReference type="EC" id="2.1.1.148" evidence="7"/>
<feature type="binding site" evidence="7">
    <location>
        <begin position="76"/>
        <end position="79"/>
    </location>
    <ligand>
        <name>dUMP</name>
        <dbReference type="ChEBI" id="CHEBI:246422"/>
        <note>ligand shared between dimeric partners</note>
    </ligand>
</feature>
<evidence type="ECO:0000256" key="7">
    <source>
        <dbReference type="HAMAP-Rule" id="MF_01408"/>
    </source>
</evidence>
<keyword evidence="4 7" id="KW-0545">Nucleotide biosynthesis</keyword>
<dbReference type="SUPFAM" id="SSF69796">
    <property type="entry name" value="Thymidylate synthase-complementing protein Thy1"/>
    <property type="match status" value="1"/>
</dbReference>
<dbReference type="GO" id="GO:0006231">
    <property type="term" value="P:dTMP biosynthetic process"/>
    <property type="evidence" value="ECO:0007669"/>
    <property type="project" value="UniProtKB-UniRule"/>
</dbReference>
<feature type="binding site" description="in other chain" evidence="7">
    <location>
        <begin position="87"/>
        <end position="91"/>
    </location>
    <ligand>
        <name>dUMP</name>
        <dbReference type="ChEBI" id="CHEBI:246422"/>
        <note>ligand shared between dimeric partners</note>
    </ligand>
</feature>
<dbReference type="GO" id="GO:0006235">
    <property type="term" value="P:dTTP biosynthetic process"/>
    <property type="evidence" value="ECO:0007669"/>
    <property type="project" value="UniProtKB-UniRule"/>
</dbReference>
<dbReference type="Pfam" id="PF02511">
    <property type="entry name" value="Thy1"/>
    <property type="match status" value="1"/>
</dbReference>
<feature type="binding site" evidence="7">
    <location>
        <begin position="159"/>
        <end position="161"/>
    </location>
    <ligand>
        <name>FAD</name>
        <dbReference type="ChEBI" id="CHEBI:57692"/>
        <note>ligand shared between neighboring subunits</note>
    </ligand>
</feature>
<name>A0AAW4L2T0_9BACT</name>
<evidence type="ECO:0000313" key="9">
    <source>
        <dbReference type="Proteomes" id="UP000811899"/>
    </source>
</evidence>
<evidence type="ECO:0000256" key="2">
    <source>
        <dbReference type="ARBA" id="ARBA00022630"/>
    </source>
</evidence>
<dbReference type="GO" id="GO:0032259">
    <property type="term" value="P:methylation"/>
    <property type="evidence" value="ECO:0007669"/>
    <property type="project" value="UniProtKB-KW"/>
</dbReference>
<evidence type="ECO:0000313" key="8">
    <source>
        <dbReference type="EMBL" id="MBT0663837.1"/>
    </source>
</evidence>
<dbReference type="GO" id="GO:0004799">
    <property type="term" value="F:thymidylate synthase activity"/>
    <property type="evidence" value="ECO:0007669"/>
    <property type="project" value="TreeGrafter"/>
</dbReference>
<dbReference type="Proteomes" id="UP000811899">
    <property type="component" value="Unassembled WGS sequence"/>
</dbReference>
<keyword evidence="6 7" id="KW-0521">NADP</keyword>
<comment type="subunit">
    <text evidence="7">Homotetramer.</text>
</comment>
<feature type="binding site" evidence="7">
    <location>
        <begin position="79"/>
        <end position="81"/>
    </location>
    <ligand>
        <name>FAD</name>
        <dbReference type="ChEBI" id="CHEBI:57692"/>
        <note>ligand shared between neighboring subunits</note>
    </ligand>
</feature>
<dbReference type="AlphaFoldDB" id="A0AAW4L2T0"/>